<sequence>MAPTRAPSPKSSSRKSSSRKSTLDGGITKKSQHQPALSPYADFSEIVPGGGPDQWTTRSPRSPRKPLSAKQKHDKIVVDGVELACAKCVAGHRVGTCNHTQQPMFNPNNPGRPRGGLSNKCKCPKACNCPANGKCKCPKDCTCVRRVYLVVYYPGPGEHKDFRPNIRGTDTWTGEFRIYHTYLGNSEGMQWPDEYLESRGYPLATPPTELQGSEQTPAATTMTATPTTATPTTTAAPPTPATLPPSQAKPQSCGGGCSHVNAVAQENNQGPQPPQLNTMQHPTAEPSAPPANALRHGCNCGAACACIFCPQHSYNEATMASAQRMLGELFDAGRLNNVSQDIISITPTFDLSASCMGSQPVFGYTTQLPPNPALNGAPWAPYAPPYPSVMNGTIPTYPNVAPDGFLGQHDFSTGAFPTYQDDVFNRPFESFL</sequence>
<dbReference type="Pfam" id="PF00649">
    <property type="entry name" value="Copper-fist"/>
    <property type="match status" value="1"/>
</dbReference>
<gene>
    <name evidence="3" type="primary">HAA1</name>
    <name evidence="3" type="ORF">LTR24_003113</name>
</gene>
<name>A0ABR0KFY1_9EURO</name>
<evidence type="ECO:0000313" key="3">
    <source>
        <dbReference type="EMBL" id="KAK5095401.1"/>
    </source>
</evidence>
<dbReference type="SMART" id="SM01090">
    <property type="entry name" value="Copper-fist"/>
    <property type="match status" value="1"/>
</dbReference>
<feature type="compositionally biased region" description="Low complexity" evidence="1">
    <location>
        <begin position="1"/>
        <end position="11"/>
    </location>
</feature>
<organism evidence="3 4">
    <name type="scientific">Lithohypha guttulata</name>
    <dbReference type="NCBI Taxonomy" id="1690604"/>
    <lineage>
        <taxon>Eukaryota</taxon>
        <taxon>Fungi</taxon>
        <taxon>Dikarya</taxon>
        <taxon>Ascomycota</taxon>
        <taxon>Pezizomycotina</taxon>
        <taxon>Eurotiomycetes</taxon>
        <taxon>Chaetothyriomycetidae</taxon>
        <taxon>Chaetothyriales</taxon>
        <taxon>Trichomeriaceae</taxon>
        <taxon>Lithohypha</taxon>
    </lineage>
</organism>
<evidence type="ECO:0000313" key="4">
    <source>
        <dbReference type="Proteomes" id="UP001345013"/>
    </source>
</evidence>
<dbReference type="PROSITE" id="PS50073">
    <property type="entry name" value="COPPER_FIST_2"/>
    <property type="match status" value="1"/>
</dbReference>
<dbReference type="InterPro" id="IPR036395">
    <property type="entry name" value="Cu_fist_DNA-bd_dom_sf"/>
</dbReference>
<dbReference type="Gene3D" id="3.90.430.10">
    <property type="entry name" value="Copper fist DNA-binding domain"/>
    <property type="match status" value="1"/>
</dbReference>
<accession>A0ABR0KFY1</accession>
<evidence type="ECO:0000259" key="2">
    <source>
        <dbReference type="PROSITE" id="PS50073"/>
    </source>
</evidence>
<feature type="compositionally biased region" description="Low complexity" evidence="1">
    <location>
        <begin position="216"/>
        <end position="236"/>
    </location>
</feature>
<dbReference type="PRINTS" id="PR00617">
    <property type="entry name" value="COPPERFIST"/>
</dbReference>
<feature type="region of interest" description="Disordered" evidence="1">
    <location>
        <begin position="1"/>
        <end position="73"/>
    </location>
</feature>
<comment type="caution">
    <text evidence="3">The sequence shown here is derived from an EMBL/GenBank/DDBJ whole genome shotgun (WGS) entry which is preliminary data.</text>
</comment>
<dbReference type="EMBL" id="JAVRRG010000028">
    <property type="protein sequence ID" value="KAK5095401.1"/>
    <property type="molecule type" value="Genomic_DNA"/>
</dbReference>
<feature type="compositionally biased region" description="Polar residues" evidence="1">
    <location>
        <begin position="264"/>
        <end position="281"/>
    </location>
</feature>
<evidence type="ECO:0000256" key="1">
    <source>
        <dbReference type="SAM" id="MobiDB-lite"/>
    </source>
</evidence>
<dbReference type="InterPro" id="IPR001083">
    <property type="entry name" value="Cu_fist_DNA-bd_dom"/>
</dbReference>
<protein>
    <submittedName>
        <fullName evidence="3">Transcriptional activator haa1</fullName>
    </submittedName>
</protein>
<reference evidence="3 4" key="1">
    <citation type="submission" date="2023-08" db="EMBL/GenBank/DDBJ databases">
        <title>Black Yeasts Isolated from many extreme environments.</title>
        <authorList>
            <person name="Coleine C."/>
            <person name="Stajich J.E."/>
            <person name="Selbmann L."/>
        </authorList>
    </citation>
    <scope>NUCLEOTIDE SEQUENCE [LARGE SCALE GENOMIC DNA]</scope>
    <source>
        <strain evidence="3 4">CCFEE 5885</strain>
    </source>
</reference>
<dbReference type="Proteomes" id="UP001345013">
    <property type="component" value="Unassembled WGS sequence"/>
</dbReference>
<dbReference type="SUPFAM" id="SSF57879">
    <property type="entry name" value="Zinc domain conserved in yeast copper-regulated transcription factors"/>
    <property type="match status" value="1"/>
</dbReference>
<feature type="domain" description="Copper-fist" evidence="2">
    <location>
        <begin position="75"/>
        <end position="114"/>
    </location>
</feature>
<dbReference type="SMART" id="SM00412">
    <property type="entry name" value="Cu_FIST"/>
    <property type="match status" value="1"/>
</dbReference>
<feature type="region of interest" description="Disordered" evidence="1">
    <location>
        <begin position="199"/>
        <end position="288"/>
    </location>
</feature>
<proteinExistence type="predicted"/>
<keyword evidence="4" id="KW-1185">Reference proteome</keyword>